<keyword evidence="1" id="KW-0812">Transmembrane</keyword>
<dbReference type="Pfam" id="PF18895">
    <property type="entry name" value="T4SS_pilin"/>
    <property type="match status" value="1"/>
</dbReference>
<keyword evidence="1" id="KW-1133">Transmembrane helix</keyword>
<organism evidence="2 3">
    <name type="scientific">Candidatus Vogelbacteria bacterium CG22_combo_CG10-13_8_21_14_all_37_9</name>
    <dbReference type="NCBI Taxonomy" id="1975046"/>
    <lineage>
        <taxon>Bacteria</taxon>
        <taxon>Candidatus Vogeliibacteriota</taxon>
    </lineage>
</organism>
<feature type="transmembrane region" description="Helical" evidence="1">
    <location>
        <begin position="63"/>
        <end position="82"/>
    </location>
</feature>
<reference evidence="2 3" key="1">
    <citation type="submission" date="2017-09" db="EMBL/GenBank/DDBJ databases">
        <title>Depth-based differentiation of microbial function through sediment-hosted aquifers and enrichment of novel symbionts in the deep terrestrial subsurface.</title>
        <authorList>
            <person name="Probst A.J."/>
            <person name="Ladd B."/>
            <person name="Jarett J.K."/>
            <person name="Geller-Mcgrath D.E."/>
            <person name="Sieber C.M."/>
            <person name="Emerson J.B."/>
            <person name="Anantharaman K."/>
            <person name="Thomas B.C."/>
            <person name="Malmstrom R."/>
            <person name="Stieglmeier M."/>
            <person name="Klingl A."/>
            <person name="Woyke T."/>
            <person name="Ryan C.M."/>
            <person name="Banfield J.F."/>
        </authorList>
    </citation>
    <scope>NUCLEOTIDE SEQUENCE [LARGE SCALE GENOMIC DNA]</scope>
    <source>
        <strain evidence="2">CG22_combo_CG10-13_8_21_14_all_37_9</strain>
    </source>
</reference>
<feature type="transmembrane region" description="Helical" evidence="1">
    <location>
        <begin position="103"/>
        <end position="122"/>
    </location>
</feature>
<dbReference type="EMBL" id="PCSX01000034">
    <property type="protein sequence ID" value="PIP58082.1"/>
    <property type="molecule type" value="Genomic_DNA"/>
</dbReference>
<comment type="caution">
    <text evidence="2">The sequence shown here is derived from an EMBL/GenBank/DDBJ whole genome shotgun (WGS) entry which is preliminary data.</text>
</comment>
<name>A0A2H0BK94_9BACT</name>
<sequence length="141" mass="15320">MAKLKLKIYGWSLLIALILLFPMMTLAVSDLIPCDGPQGIDGVVCDFASIFGGEGLVTKVIDYTIKFIITPLATIAILYAGIRLVLPNDRPEVKTAMKNLLKTVFWGMVLVFSAYLIVQTIVTSLADNSEAPGRAALQVFD</sequence>
<dbReference type="InterPro" id="IPR043993">
    <property type="entry name" value="T4SS_pilin"/>
</dbReference>
<proteinExistence type="predicted"/>
<dbReference type="AlphaFoldDB" id="A0A2H0BK94"/>
<accession>A0A2H0BK94</accession>
<evidence type="ECO:0000256" key="1">
    <source>
        <dbReference type="SAM" id="Phobius"/>
    </source>
</evidence>
<keyword evidence="1" id="KW-0472">Membrane</keyword>
<evidence type="ECO:0000313" key="2">
    <source>
        <dbReference type="EMBL" id="PIP58082.1"/>
    </source>
</evidence>
<gene>
    <name evidence="2" type="ORF">COX02_02200</name>
</gene>
<evidence type="ECO:0000313" key="3">
    <source>
        <dbReference type="Proteomes" id="UP000229334"/>
    </source>
</evidence>
<protein>
    <submittedName>
        <fullName evidence="2">Uncharacterized protein</fullName>
    </submittedName>
</protein>
<dbReference type="Proteomes" id="UP000229334">
    <property type="component" value="Unassembled WGS sequence"/>
</dbReference>